<evidence type="ECO:0000313" key="4">
    <source>
        <dbReference type="EMBL" id="KAE9459894.1"/>
    </source>
</evidence>
<proteinExistence type="predicted"/>
<protein>
    <recommendedName>
        <fullName evidence="3">DUF4220 domain-containing protein</fullName>
    </recommendedName>
</protein>
<dbReference type="OrthoDB" id="1689146at2759"/>
<feature type="transmembrane region" description="Helical" evidence="2">
    <location>
        <begin position="173"/>
        <end position="199"/>
    </location>
</feature>
<dbReference type="InterPro" id="IPR007658">
    <property type="entry name" value="DUF594"/>
</dbReference>
<dbReference type="EMBL" id="QEFC01001153">
    <property type="protein sequence ID" value="KAE9459894.1"/>
    <property type="molecule type" value="Genomic_DNA"/>
</dbReference>
<gene>
    <name evidence="4" type="ORF">C3L33_08202</name>
</gene>
<comment type="caution">
    <text evidence="4">The sequence shown here is derived from an EMBL/GenBank/DDBJ whole genome shotgun (WGS) entry which is preliminary data.</text>
</comment>
<accession>A0A6A4LUS4</accession>
<reference evidence="4 5" key="1">
    <citation type="journal article" date="2019" name="Genome Biol. Evol.">
        <title>The Rhododendron genome and chromosomal organization provide insight into shared whole-genome duplications across the heath family (Ericaceae).</title>
        <authorList>
            <person name="Soza V.L."/>
            <person name="Lindsley D."/>
            <person name="Waalkes A."/>
            <person name="Ramage E."/>
            <person name="Patwardhan R.P."/>
            <person name="Burton J.N."/>
            <person name="Adey A."/>
            <person name="Kumar A."/>
            <person name="Qiu R."/>
            <person name="Shendure J."/>
            <person name="Hall B."/>
        </authorList>
    </citation>
    <scope>NUCLEOTIDE SEQUENCE [LARGE SCALE GENOMIC DNA]</scope>
    <source>
        <strain evidence="4">RSF 1966-606</strain>
    </source>
</reference>
<evidence type="ECO:0000256" key="1">
    <source>
        <dbReference type="SAM" id="MobiDB-lite"/>
    </source>
</evidence>
<feature type="transmembrane region" description="Helical" evidence="2">
    <location>
        <begin position="310"/>
        <end position="331"/>
    </location>
</feature>
<feature type="transmembrane region" description="Helical" evidence="2">
    <location>
        <begin position="343"/>
        <end position="364"/>
    </location>
</feature>
<dbReference type="AlphaFoldDB" id="A0A6A4LUS4"/>
<dbReference type="Proteomes" id="UP000428333">
    <property type="component" value="Linkage Group LG05"/>
</dbReference>
<evidence type="ECO:0000313" key="5">
    <source>
        <dbReference type="Proteomes" id="UP000428333"/>
    </source>
</evidence>
<feature type="domain" description="DUF4220" evidence="3">
    <location>
        <begin position="67"/>
        <end position="411"/>
    </location>
</feature>
<evidence type="ECO:0000259" key="3">
    <source>
        <dbReference type="Pfam" id="PF13968"/>
    </source>
</evidence>
<feature type="transmembrane region" description="Helical" evidence="2">
    <location>
        <begin position="61"/>
        <end position="81"/>
    </location>
</feature>
<keyword evidence="2" id="KW-0812">Transmembrane</keyword>
<feature type="transmembrane region" description="Helical" evidence="2">
    <location>
        <begin position="131"/>
        <end position="152"/>
    </location>
</feature>
<name>A0A6A4LUS4_9ERIC</name>
<feature type="non-terminal residue" evidence="4">
    <location>
        <position position="1"/>
    </location>
</feature>
<feature type="region of interest" description="Disordered" evidence="1">
    <location>
        <begin position="659"/>
        <end position="681"/>
    </location>
</feature>
<organism evidence="4 5">
    <name type="scientific">Rhododendron williamsianum</name>
    <dbReference type="NCBI Taxonomy" id="262921"/>
    <lineage>
        <taxon>Eukaryota</taxon>
        <taxon>Viridiplantae</taxon>
        <taxon>Streptophyta</taxon>
        <taxon>Embryophyta</taxon>
        <taxon>Tracheophyta</taxon>
        <taxon>Spermatophyta</taxon>
        <taxon>Magnoliopsida</taxon>
        <taxon>eudicotyledons</taxon>
        <taxon>Gunneridae</taxon>
        <taxon>Pentapetalae</taxon>
        <taxon>asterids</taxon>
        <taxon>Ericales</taxon>
        <taxon>Ericaceae</taxon>
        <taxon>Ericoideae</taxon>
        <taxon>Rhodoreae</taxon>
        <taxon>Rhododendron</taxon>
    </lineage>
</organism>
<dbReference type="Pfam" id="PF04578">
    <property type="entry name" value="DUF594"/>
    <property type="match status" value="1"/>
</dbReference>
<dbReference type="Pfam" id="PF13968">
    <property type="entry name" value="DUF4220"/>
    <property type="match status" value="1"/>
</dbReference>
<sequence>MPCYRVCLYNWHSPTRDYNGMAGMRALWEKWDLRILILYILLTQLYLHFCGRMRRKSASAFIFVNVWLLYLFSDLLATIALGKLSKLKVNNDAKEHLKQINKSFDQKTQTFNFPLPTPRSNLTMGEDALRLMWAPLILFYLGGPDTITVLRFEENKLWTRHLIGLGTQALRTAYALIATLLMPGSISYLALLLCIPGIIKYGERVWVVMSNSNDDYTGLVPLGSTSKIDEPRALQSRAKLALLAHSWLHILRPHAEDYECDPDEVDNLVTEFRKVRTGDDAFKLMEIELGLIYDMIFSKVSTIFTIWGSILRFFSISFLISVLVVFLRTLTRDEVPHHFKGDDVIITIILLAGAIFLDLAGIVVQLKSDWALVWACNIDRIKWRATLVFFLHENLFSDPETWSGFMGQLSLREFCENYKCNKTWESLFGKEKLLKRFSSQKNPDKHLKDLIFRSLCELSEKRETSGVRRAEWILVRDDLAQQFKWSDELEFSQCIVIWHVATEVYYRLDHGNGNVDTKVRTVKMLSDYMMYLLVAYASRFPFCIIRDGGKKKNICDEIMENRNCIKELFNGGESLSYGQEGAEKKDNTIYTTLMKALVQGMKEKQNRWDIMGGVWVETLRHAARESPAKQHIEELRRGGEFFTHVWLLLMHLRDSEKLEGSNSSRVDEQDNTLEDSKANKVPQKDKDWDLTIFWGKTSGKIPSA</sequence>
<keyword evidence="5" id="KW-1185">Reference proteome</keyword>
<dbReference type="PANTHER" id="PTHR31325">
    <property type="entry name" value="OS01G0798800 PROTEIN-RELATED"/>
    <property type="match status" value="1"/>
</dbReference>
<keyword evidence="2" id="KW-1133">Transmembrane helix</keyword>
<evidence type="ECO:0000256" key="2">
    <source>
        <dbReference type="SAM" id="Phobius"/>
    </source>
</evidence>
<keyword evidence="2" id="KW-0472">Membrane</keyword>
<dbReference type="InterPro" id="IPR025315">
    <property type="entry name" value="DUF4220"/>
</dbReference>